<dbReference type="PANTHER" id="PTHR24559:SF444">
    <property type="entry name" value="REVERSE TRANSCRIPTASE DOMAIN-CONTAINING PROTEIN"/>
    <property type="match status" value="1"/>
</dbReference>
<proteinExistence type="predicted"/>
<protein>
    <recommendedName>
        <fullName evidence="3">RNA-directed DNA polymerase-like protein</fullName>
    </recommendedName>
</protein>
<dbReference type="RefSeq" id="XP_058343660.1">
    <property type="nucleotide sequence ID" value="XM_058485513.1"/>
</dbReference>
<dbReference type="InterPro" id="IPR043128">
    <property type="entry name" value="Rev_trsase/Diguanyl_cyclase"/>
</dbReference>
<evidence type="ECO:0000313" key="1">
    <source>
        <dbReference type="EMBL" id="KAJ8658747.1"/>
    </source>
</evidence>
<accession>A0AAD7Y1K6</accession>
<dbReference type="InterPro" id="IPR053134">
    <property type="entry name" value="RNA-dir_DNA_polymerase"/>
</dbReference>
<dbReference type="InterPro" id="IPR043502">
    <property type="entry name" value="DNA/RNA_pol_sf"/>
</dbReference>
<keyword evidence="2" id="KW-1185">Reference proteome</keyword>
<dbReference type="EMBL" id="JARTCD010000022">
    <property type="protein sequence ID" value="KAJ8658747.1"/>
    <property type="molecule type" value="Genomic_DNA"/>
</dbReference>
<dbReference type="AlphaFoldDB" id="A0AAD7Y1K6"/>
<dbReference type="PANTHER" id="PTHR24559">
    <property type="entry name" value="TRANSPOSON TY3-I GAG-POL POLYPROTEIN"/>
    <property type="match status" value="1"/>
</dbReference>
<dbReference type="Gene3D" id="3.30.70.270">
    <property type="match status" value="1"/>
</dbReference>
<dbReference type="SUPFAM" id="SSF56672">
    <property type="entry name" value="DNA/RNA polymerases"/>
    <property type="match status" value="1"/>
</dbReference>
<comment type="caution">
    <text evidence="1">The sequence shown here is derived from an EMBL/GenBank/DDBJ whole genome shotgun (WGS) entry which is preliminary data.</text>
</comment>
<dbReference type="GeneID" id="83212884"/>
<name>A0AAD7Y1K6_9FUNG</name>
<reference evidence="1 2" key="1">
    <citation type="submission" date="2023-03" db="EMBL/GenBank/DDBJ databases">
        <title>Genome sequence of Lichtheimia ornata CBS 291.66.</title>
        <authorList>
            <person name="Mohabir J.T."/>
            <person name="Shea T.P."/>
            <person name="Kurbessoian T."/>
            <person name="Berby B."/>
            <person name="Fontaine J."/>
            <person name="Livny J."/>
            <person name="Gnirke A."/>
            <person name="Stajich J.E."/>
            <person name="Cuomo C.A."/>
        </authorList>
    </citation>
    <scope>NUCLEOTIDE SEQUENCE [LARGE SCALE GENOMIC DNA]</scope>
    <source>
        <strain evidence="1">CBS 291.66</strain>
    </source>
</reference>
<gene>
    <name evidence="1" type="ORF">O0I10_005471</name>
</gene>
<organism evidence="1 2">
    <name type="scientific">Lichtheimia ornata</name>
    <dbReference type="NCBI Taxonomy" id="688661"/>
    <lineage>
        <taxon>Eukaryota</taxon>
        <taxon>Fungi</taxon>
        <taxon>Fungi incertae sedis</taxon>
        <taxon>Mucoromycota</taxon>
        <taxon>Mucoromycotina</taxon>
        <taxon>Mucoromycetes</taxon>
        <taxon>Mucorales</taxon>
        <taxon>Lichtheimiaceae</taxon>
        <taxon>Lichtheimia</taxon>
    </lineage>
</organism>
<sequence length="77" mass="8619">MRLCIDYRALNAVTRRNAHPLPRIDECLERLGGANDSSPASTSRVVTIKYESDLKMFQKRPSTQDTVHGNGKCSLLD</sequence>
<evidence type="ECO:0000313" key="2">
    <source>
        <dbReference type="Proteomes" id="UP001234581"/>
    </source>
</evidence>
<dbReference type="Proteomes" id="UP001234581">
    <property type="component" value="Unassembled WGS sequence"/>
</dbReference>
<evidence type="ECO:0008006" key="3">
    <source>
        <dbReference type="Google" id="ProtNLM"/>
    </source>
</evidence>